<evidence type="ECO:0000313" key="1">
    <source>
        <dbReference type="EnsemblPlants" id="EMT03782"/>
    </source>
</evidence>
<proteinExistence type="predicted"/>
<dbReference type="EnsemblPlants" id="EMT03782">
    <property type="protein sequence ID" value="EMT03782"/>
    <property type="gene ID" value="F775_42706"/>
</dbReference>
<protein>
    <submittedName>
        <fullName evidence="1">Uncharacterized protein</fullName>
    </submittedName>
</protein>
<dbReference type="AlphaFoldDB" id="M8BLB4"/>
<sequence>MVQVNDGGKPEAALSCYDQHCELLEPALGSATSGQGWCWNDDKMRRGIRAAK</sequence>
<accession>M8BLB4</accession>
<name>M8BLB4_AEGTA</name>
<reference evidence="1" key="1">
    <citation type="submission" date="2015-06" db="UniProtKB">
        <authorList>
            <consortium name="EnsemblPlants"/>
        </authorList>
    </citation>
    <scope>IDENTIFICATION</scope>
</reference>
<organism evidence="1">
    <name type="scientific">Aegilops tauschii</name>
    <name type="common">Tausch's goatgrass</name>
    <name type="synonym">Aegilops squarrosa</name>
    <dbReference type="NCBI Taxonomy" id="37682"/>
    <lineage>
        <taxon>Eukaryota</taxon>
        <taxon>Viridiplantae</taxon>
        <taxon>Streptophyta</taxon>
        <taxon>Embryophyta</taxon>
        <taxon>Tracheophyta</taxon>
        <taxon>Spermatophyta</taxon>
        <taxon>Magnoliopsida</taxon>
        <taxon>Liliopsida</taxon>
        <taxon>Poales</taxon>
        <taxon>Poaceae</taxon>
        <taxon>BOP clade</taxon>
        <taxon>Pooideae</taxon>
        <taxon>Triticodae</taxon>
        <taxon>Triticeae</taxon>
        <taxon>Triticinae</taxon>
        <taxon>Aegilops</taxon>
    </lineage>
</organism>